<keyword evidence="4" id="KW-0472">Membrane</keyword>
<dbReference type="InterPro" id="IPR038261">
    <property type="entry name" value="GPP34-like_sf"/>
</dbReference>
<comment type="caution">
    <text evidence="5">The sequence shown here is derived from an EMBL/GenBank/DDBJ whole genome shotgun (WGS) entry which is preliminary data.</text>
</comment>
<evidence type="ECO:0000313" key="5">
    <source>
        <dbReference type="EMBL" id="RNI20308.1"/>
    </source>
</evidence>
<dbReference type="GO" id="GO:0070273">
    <property type="term" value="F:phosphatidylinositol-4-phosphate binding"/>
    <property type="evidence" value="ECO:0007669"/>
    <property type="project" value="InterPro"/>
</dbReference>
<dbReference type="Gene3D" id="1.10.3630.10">
    <property type="entry name" value="yeast vps74-n-term truncation variant domain like"/>
    <property type="match status" value="1"/>
</dbReference>
<protein>
    <submittedName>
        <fullName evidence="5">GPP34 family phosphoprotein</fullName>
    </submittedName>
</protein>
<dbReference type="InterPro" id="IPR008628">
    <property type="entry name" value="GPP34-like"/>
</dbReference>
<accession>A0A3M9M6Y6</accession>
<comment type="subcellular location">
    <subcellularLocation>
        <location evidence="1">Golgi apparatus membrane</location>
        <topology evidence="1">Peripheral membrane protein</topology>
        <orientation evidence="1">Cytoplasmic side</orientation>
    </subcellularLocation>
</comment>
<evidence type="ECO:0000256" key="4">
    <source>
        <dbReference type="ARBA" id="ARBA00023136"/>
    </source>
</evidence>
<evidence type="ECO:0000256" key="1">
    <source>
        <dbReference type="ARBA" id="ARBA00004255"/>
    </source>
</evidence>
<dbReference type="AlphaFoldDB" id="A0A3M9M6Y6"/>
<dbReference type="OrthoDB" id="4962633at2"/>
<dbReference type="GO" id="GO:0012505">
    <property type="term" value="C:endomembrane system"/>
    <property type="evidence" value="ECO:0007669"/>
    <property type="project" value="UniProtKB-ARBA"/>
</dbReference>
<proteinExistence type="predicted"/>
<evidence type="ECO:0000256" key="2">
    <source>
        <dbReference type="ARBA" id="ARBA00023034"/>
    </source>
</evidence>
<dbReference type="Proteomes" id="UP000271678">
    <property type="component" value="Unassembled WGS sequence"/>
</dbReference>
<evidence type="ECO:0000313" key="6">
    <source>
        <dbReference type="Proteomes" id="UP000271678"/>
    </source>
</evidence>
<gene>
    <name evidence="5" type="ORF">EFY87_15275</name>
</gene>
<dbReference type="RefSeq" id="WP_123272343.1">
    <property type="nucleotide sequence ID" value="NZ_RJJQ01000017.1"/>
</dbReference>
<organism evidence="5 6">
    <name type="scientific">Flexivirga caeni</name>
    <dbReference type="NCBI Taxonomy" id="2294115"/>
    <lineage>
        <taxon>Bacteria</taxon>
        <taxon>Bacillati</taxon>
        <taxon>Actinomycetota</taxon>
        <taxon>Actinomycetes</taxon>
        <taxon>Micrococcales</taxon>
        <taxon>Dermacoccaceae</taxon>
        <taxon>Flexivirga</taxon>
    </lineage>
</organism>
<keyword evidence="6" id="KW-1185">Reference proteome</keyword>
<name>A0A3M9M6Y6_9MICO</name>
<evidence type="ECO:0000256" key="3">
    <source>
        <dbReference type="ARBA" id="ARBA00023121"/>
    </source>
</evidence>
<dbReference type="Pfam" id="PF05719">
    <property type="entry name" value="GPP34"/>
    <property type="match status" value="1"/>
</dbReference>
<keyword evidence="2" id="KW-0333">Golgi apparatus</keyword>
<dbReference type="GO" id="GO:0005737">
    <property type="term" value="C:cytoplasm"/>
    <property type="evidence" value="ECO:0007669"/>
    <property type="project" value="UniProtKB-ARBA"/>
</dbReference>
<dbReference type="EMBL" id="RJJQ01000017">
    <property type="protein sequence ID" value="RNI20308.1"/>
    <property type="molecule type" value="Genomic_DNA"/>
</dbReference>
<sequence length="221" mass="22741">MLICEELLLVLTSPAGKVLGGSTERGLALAGAALCELTAAGRVTIKSDRLVVLDTRPSGDAPMDHALEIFARKAGKKPERVLPAVARGMTGRTYQSLVAQGAVRVEPGGFLRFTRHPVVDVTSRDAIIAAGARVLFGTAAPDLHTRVIVGLLGASDLVTKAYRPADFGTSGRRLRKQARAIGAQDWAAGATAAAIESTQLATKAAMIAATTAAATAASNSS</sequence>
<keyword evidence="3" id="KW-0446">Lipid-binding</keyword>
<reference evidence="5 6" key="1">
    <citation type="submission" date="2018-11" db="EMBL/GenBank/DDBJ databases">
        <title>Draft genome of Simplicispira Flexivirga sp. BO-16.</title>
        <authorList>
            <person name="Im W.T."/>
        </authorList>
    </citation>
    <scope>NUCLEOTIDE SEQUENCE [LARGE SCALE GENOMIC DNA]</scope>
    <source>
        <strain evidence="5 6">BO-16</strain>
    </source>
</reference>